<protein>
    <submittedName>
        <fullName evidence="1">Uncharacterized protein</fullName>
    </submittedName>
</protein>
<dbReference type="Proteomes" id="UP000217935">
    <property type="component" value="Chromosome"/>
</dbReference>
<sequence>MEEARIARWVRDKGADIFKTRETAQTAYSVHQMWTCRDCKGENERFLDEVAGHLESVRMEIPFSCIWCGGKDTWGSSVSYSGVSPEALAYWIAHEDEYFLSQDEDLILAEYDTQALLEALELCEPNETRSAKGLDLVSALLVQFRDGDCTVQEEPILREWLTHNRERWDHNGLWEYLREDVIRKLGS</sequence>
<keyword evidence="2" id="KW-1185">Reference proteome</keyword>
<accession>A0A291GGK5</accession>
<proteinExistence type="predicted"/>
<evidence type="ECO:0000313" key="1">
    <source>
        <dbReference type="EMBL" id="ATG49192.1"/>
    </source>
</evidence>
<dbReference type="AlphaFoldDB" id="A0A291GGK5"/>
<name>A0A291GGK5_9RHOB</name>
<dbReference type="KEGG" id="ceh:CEW89_17415"/>
<reference evidence="1 2" key="1">
    <citation type="submission" date="2017-06" db="EMBL/GenBank/DDBJ databases">
        <title>Celeribacter sp. TSPH2 complete genome sequence.</title>
        <authorList>
            <person name="Woo J.-H."/>
            <person name="Kim H.-S."/>
        </authorList>
    </citation>
    <scope>NUCLEOTIDE SEQUENCE [LARGE SCALE GENOMIC DNA]</scope>
    <source>
        <strain evidence="1 2">TSPH2</strain>
    </source>
</reference>
<organism evidence="1 2">
    <name type="scientific">Celeribacter ethanolicus</name>
    <dbReference type="NCBI Taxonomy" id="1758178"/>
    <lineage>
        <taxon>Bacteria</taxon>
        <taxon>Pseudomonadati</taxon>
        <taxon>Pseudomonadota</taxon>
        <taxon>Alphaproteobacteria</taxon>
        <taxon>Rhodobacterales</taxon>
        <taxon>Roseobacteraceae</taxon>
        <taxon>Celeribacter</taxon>
    </lineage>
</organism>
<dbReference type="EMBL" id="CP022196">
    <property type="protein sequence ID" value="ATG49192.1"/>
    <property type="molecule type" value="Genomic_DNA"/>
</dbReference>
<evidence type="ECO:0000313" key="2">
    <source>
        <dbReference type="Proteomes" id="UP000217935"/>
    </source>
</evidence>
<gene>
    <name evidence="1" type="ORF">CEW89_17415</name>
</gene>
<dbReference type="STRING" id="1758178.GCA_001550095_01057"/>